<dbReference type="AlphaFoldDB" id="A0A135TUC6"/>
<comment type="caution">
    <text evidence="2">The sequence shown here is derived from an EMBL/GenBank/DDBJ whole genome shotgun (WGS) entry which is preliminary data.</text>
</comment>
<accession>A0A135TUC6</accession>
<proteinExistence type="predicted"/>
<name>A0A135TUC6_9PEZI</name>
<keyword evidence="3" id="KW-1185">Reference proteome</keyword>
<reference evidence="2 3" key="1">
    <citation type="submission" date="2014-02" db="EMBL/GenBank/DDBJ databases">
        <title>The genome sequence of Colletotrichum simmondsii CBS122122.</title>
        <authorList>
            <person name="Baroncelli R."/>
            <person name="Thon M.R."/>
        </authorList>
    </citation>
    <scope>NUCLEOTIDE SEQUENCE [LARGE SCALE GENOMIC DNA]</scope>
    <source>
        <strain evidence="2 3">CBS122122</strain>
    </source>
</reference>
<feature type="region of interest" description="Disordered" evidence="1">
    <location>
        <begin position="68"/>
        <end position="99"/>
    </location>
</feature>
<dbReference type="Proteomes" id="UP000070328">
    <property type="component" value="Unassembled WGS sequence"/>
</dbReference>
<evidence type="ECO:0000313" key="2">
    <source>
        <dbReference type="EMBL" id="KXH51671.1"/>
    </source>
</evidence>
<feature type="region of interest" description="Disordered" evidence="1">
    <location>
        <begin position="1"/>
        <end position="20"/>
    </location>
</feature>
<feature type="compositionally biased region" description="Pro residues" evidence="1">
    <location>
        <begin position="1"/>
        <end position="10"/>
    </location>
</feature>
<evidence type="ECO:0000256" key="1">
    <source>
        <dbReference type="SAM" id="MobiDB-lite"/>
    </source>
</evidence>
<gene>
    <name evidence="2" type="ORF">CSIM01_04704</name>
</gene>
<protein>
    <submittedName>
        <fullName evidence="2">Uncharacterized protein</fullName>
    </submittedName>
</protein>
<evidence type="ECO:0000313" key="3">
    <source>
        <dbReference type="Proteomes" id="UP000070328"/>
    </source>
</evidence>
<sequence length="263" mass="28855">MTSSTPPEPPGLQEDHPRVPSRTQMFYLANGGFEYTYRKKNQATMYGVAQMLRFEVATCLNVLGGPHDPTLAKPNSQLKDDLPRPTPIRTPHSVGAAETRASSSLEASYFSPFARYCQSSIQVLSKQEVLATGVAIGASSRTDPVVVDENPPHLIVNLQQARHQGCRVVWASPNKHGSRPNRCRLAVLAPGPSPGSLGRCRPAVAVPGGTHGRPGRPWQVDGGLLWHFAEMQHKQRCTQYSVDTDVRRKRFHHISEAPNMVAP</sequence>
<dbReference type="EMBL" id="JFBX01000059">
    <property type="protein sequence ID" value="KXH51671.1"/>
    <property type="molecule type" value="Genomic_DNA"/>
</dbReference>
<organism evidence="2 3">
    <name type="scientific">Colletotrichum simmondsii</name>
    <dbReference type="NCBI Taxonomy" id="703756"/>
    <lineage>
        <taxon>Eukaryota</taxon>
        <taxon>Fungi</taxon>
        <taxon>Dikarya</taxon>
        <taxon>Ascomycota</taxon>
        <taxon>Pezizomycotina</taxon>
        <taxon>Sordariomycetes</taxon>
        <taxon>Hypocreomycetidae</taxon>
        <taxon>Glomerellales</taxon>
        <taxon>Glomerellaceae</taxon>
        <taxon>Colletotrichum</taxon>
        <taxon>Colletotrichum acutatum species complex</taxon>
    </lineage>
</organism>